<dbReference type="CDD" id="cd00183">
    <property type="entry name" value="TFIIS_I"/>
    <property type="match status" value="1"/>
</dbReference>
<feature type="compositionally biased region" description="Basic and acidic residues" evidence="4">
    <location>
        <begin position="830"/>
        <end position="843"/>
    </location>
</feature>
<feature type="compositionally biased region" description="Basic and acidic residues" evidence="4">
    <location>
        <begin position="899"/>
        <end position="916"/>
    </location>
</feature>
<name>A0AAD5ZME5_9POAL</name>
<feature type="region of interest" description="Disordered" evidence="4">
    <location>
        <begin position="223"/>
        <end position="305"/>
    </location>
</feature>
<dbReference type="EMBL" id="JAMRDG010000001">
    <property type="protein sequence ID" value="KAJ3700606.1"/>
    <property type="molecule type" value="Genomic_DNA"/>
</dbReference>
<dbReference type="SMART" id="SM00439">
    <property type="entry name" value="BAH"/>
    <property type="match status" value="1"/>
</dbReference>
<feature type="compositionally biased region" description="Basic and acidic residues" evidence="4">
    <location>
        <begin position="1537"/>
        <end position="1551"/>
    </location>
</feature>
<reference evidence="7 8" key="1">
    <citation type="journal article" date="2022" name="Cell">
        <title>Repeat-based holocentromeres influence genome architecture and karyotype evolution.</title>
        <authorList>
            <person name="Hofstatter P.G."/>
            <person name="Thangavel G."/>
            <person name="Lux T."/>
            <person name="Neumann P."/>
            <person name="Vondrak T."/>
            <person name="Novak P."/>
            <person name="Zhang M."/>
            <person name="Costa L."/>
            <person name="Castellani M."/>
            <person name="Scott A."/>
            <person name="Toegelov H."/>
            <person name="Fuchs J."/>
            <person name="Mata-Sucre Y."/>
            <person name="Dias Y."/>
            <person name="Vanzela A.L.L."/>
            <person name="Huettel B."/>
            <person name="Almeida C.C.S."/>
            <person name="Simkova H."/>
            <person name="Souza G."/>
            <person name="Pedrosa-Harand A."/>
            <person name="Macas J."/>
            <person name="Mayer K.F.X."/>
            <person name="Houben A."/>
            <person name="Marques A."/>
        </authorList>
    </citation>
    <scope>NUCLEOTIDE SEQUENCE [LARGE SCALE GENOMIC DNA]</scope>
    <source>
        <strain evidence="7">RhyTen1mFocal</strain>
    </source>
</reference>
<feature type="compositionally biased region" description="Basic and acidic residues" evidence="4">
    <location>
        <begin position="1"/>
        <end position="12"/>
    </location>
</feature>
<evidence type="ECO:0000256" key="1">
    <source>
        <dbReference type="ARBA" id="ARBA00004123"/>
    </source>
</evidence>
<evidence type="ECO:0000259" key="6">
    <source>
        <dbReference type="PROSITE" id="PS51319"/>
    </source>
</evidence>
<dbReference type="PROSITE" id="PS51319">
    <property type="entry name" value="TFIIS_N"/>
    <property type="match status" value="1"/>
</dbReference>
<dbReference type="PROSITE" id="PS51038">
    <property type="entry name" value="BAH"/>
    <property type="match status" value="1"/>
</dbReference>
<keyword evidence="8" id="KW-1185">Reference proteome</keyword>
<dbReference type="InterPro" id="IPR001025">
    <property type="entry name" value="BAH_dom"/>
</dbReference>
<feature type="compositionally biased region" description="Basic and acidic residues" evidence="4">
    <location>
        <begin position="712"/>
        <end position="726"/>
    </location>
</feature>
<feature type="region of interest" description="Disordered" evidence="4">
    <location>
        <begin position="530"/>
        <end position="767"/>
    </location>
</feature>
<feature type="region of interest" description="Disordered" evidence="4">
    <location>
        <begin position="981"/>
        <end position="1034"/>
    </location>
</feature>
<comment type="caution">
    <text evidence="7">The sequence shown here is derived from an EMBL/GenBank/DDBJ whole genome shotgun (WGS) entry which is preliminary data.</text>
</comment>
<feature type="compositionally biased region" description="Basic and acidic residues" evidence="4">
    <location>
        <begin position="994"/>
        <end position="1022"/>
    </location>
</feature>
<feature type="compositionally biased region" description="Low complexity" evidence="4">
    <location>
        <begin position="241"/>
        <end position="253"/>
    </location>
</feature>
<dbReference type="InterPro" id="IPR035441">
    <property type="entry name" value="TFIIS/LEDGF_dom_sf"/>
</dbReference>
<evidence type="ECO:0008006" key="9">
    <source>
        <dbReference type="Google" id="ProtNLM"/>
    </source>
</evidence>
<dbReference type="Gene3D" id="2.30.30.490">
    <property type="match status" value="1"/>
</dbReference>
<feature type="compositionally biased region" description="Basic and acidic residues" evidence="4">
    <location>
        <begin position="23"/>
        <end position="37"/>
    </location>
</feature>
<feature type="compositionally biased region" description="Basic and acidic residues" evidence="4">
    <location>
        <begin position="273"/>
        <end position="291"/>
    </location>
</feature>
<feature type="domain" description="TFIIS N-terminal" evidence="6">
    <location>
        <begin position="384"/>
        <end position="468"/>
    </location>
</feature>
<dbReference type="InterPro" id="IPR043151">
    <property type="entry name" value="BAH_sf"/>
</dbReference>
<feature type="compositionally biased region" description="Polar residues" evidence="4">
    <location>
        <begin position="755"/>
        <end position="767"/>
    </location>
</feature>
<feature type="compositionally biased region" description="Low complexity" evidence="4">
    <location>
        <begin position="570"/>
        <end position="584"/>
    </location>
</feature>
<feature type="region of interest" description="Disordered" evidence="4">
    <location>
        <begin position="811"/>
        <end position="961"/>
    </location>
</feature>
<feature type="region of interest" description="Disordered" evidence="4">
    <location>
        <begin position="1450"/>
        <end position="1513"/>
    </location>
</feature>
<dbReference type="GO" id="GO:0003682">
    <property type="term" value="F:chromatin binding"/>
    <property type="evidence" value="ECO:0007669"/>
    <property type="project" value="InterPro"/>
</dbReference>
<evidence type="ECO:0000259" key="5">
    <source>
        <dbReference type="PROSITE" id="PS51038"/>
    </source>
</evidence>
<comment type="subcellular location">
    <subcellularLocation>
        <location evidence="1 3">Nucleus</location>
    </subcellularLocation>
</comment>
<gene>
    <name evidence="7" type="ORF">LUZ61_004311</name>
</gene>
<feature type="region of interest" description="Disordered" evidence="4">
    <location>
        <begin position="1105"/>
        <end position="1127"/>
    </location>
</feature>
<dbReference type="Proteomes" id="UP001210211">
    <property type="component" value="Unassembled WGS sequence"/>
</dbReference>
<dbReference type="InterPro" id="IPR003617">
    <property type="entry name" value="TFIIS/CRSP70_N_sub"/>
</dbReference>
<evidence type="ECO:0000256" key="3">
    <source>
        <dbReference type="PROSITE-ProRule" id="PRU00649"/>
    </source>
</evidence>
<feature type="compositionally biased region" description="Low complexity" evidence="4">
    <location>
        <begin position="44"/>
        <end position="60"/>
    </location>
</feature>
<keyword evidence="2 3" id="KW-0539">Nucleus</keyword>
<evidence type="ECO:0000256" key="2">
    <source>
        <dbReference type="ARBA" id="ARBA00023242"/>
    </source>
</evidence>
<dbReference type="Gene3D" id="1.20.930.10">
    <property type="entry name" value="Conserved domain common to transcription factors TFIIS, elongin A, CRSP70"/>
    <property type="match status" value="1"/>
</dbReference>
<sequence length="1557" mass="164690">MHGRREGEESKSLLRQHMCPLRIRIDSSDKSTPDKDLPSPPPSASSAPSDRSRSFSPSSDYFLKDGREIRTGDCALFQAGNAPPFIGLVRWFKSGEKDKTGEKDKPGEKDVPGKKEEFPELCVSWLYRPSDVKLSKGAQLNAAPNEVFYSFHIDVISSASILHPCKVAFLRKGIELPTGTSSFVCRRVYDIENKCLWWLTDKDYINERQEEVDWLLERSGKEMHAAVQSGGRSPKPLNGPSSQQLKSGSDSSQNMGTGSPSFPSSQPKGKKRERSDQITEPANKRDLRERSTSTNVKSDDTDPASFKFDSMKAEIAKMTEKGGLVDAEAVDKLVSLIQMDRTERKLDLAARVMLADVIAATNRDECLDRFVQLRGVPVLDDWLQEAHKAGKHSGDGGSPKEGDSGNKLIEDLLLALLRALDKLPVNLNALRTCNIGKSVNHLKNHKNIEIQKKARFLVDTWKKRVDAEMKNNEGKGTGSVQNVNWQGKQGFLEGPHAGNRRSGSTEPAIRGPASHLVASKSLPAKTTLTPVASAPTKPQSPLSGAPVYKSTGAGNSSSEPPPVAGEEKSTSSSQSQNNSQSCSSDHVKAVGGGSSWKEDARTSTAGSMHAGKTSGCSSRHKRSANGPGSGSHKESNMGLGKSGSLDKTVASEKSSESGQASEKPVDALTTVPDHVNSHNRLILRIINPGKSPARGSTGSSGATLEDQPASILDKHDSDRKSNDAKEGAVAADEGDRSSSVVQEETGKAAQGVRTGCSSSGTEKAARNSFSSMNALVESCVKYSEASTPPQAGDDMGMNLLASVAAGEISKSELISSSGSPAVSPEMQCEGGDKKGMATGKCDESVSTPNEESKTGSPSHQSKVKPEDGDKPLASMNAHKDTDSARKFGGTVTTTGAVKQESEKRNTSPVAKEDYKSKFAASEKIGEGNLGDADQDKNEKTDKVTTKKEASGEERLPVLKTENKTAISLEGIRAELKDAESKDGIGTVHGAVEAQTKECPSEHLNQEATSKAESDVAGRRKDTSSVAAKPGSDVSTMLDFDLNEGVPLEDVQPCEPVTSTAARAFPPSVHMPGLSPSPFLPPASASPVHAPITVVAAPAKGPFVPPENLLSRSNKGETGWKGSAATSAFRPAEPRKVLEMQLGCASDAVRASSDTASKHSRPLLEIDLNVADERVIEEEVSQSSAQTTGSSARGLDLDLNRADVFEGQENGLFLSNNNANNSSSNNNNIPGHRIEVPLMPLRPTSSGFNNNSDAEANGLRDFDLNNGPVLDEAGSESVPRAQIARGSANNSMPFLHPAAGLRINNAEMGNLTSWFPPGNSYPAVAIPSFLPERPGEQPQPYPIVAAPQGAQRILGPVPGNGPHPFGAEAYRGPPVLSSSPAAMAFSPAAFPYAGFPFGSPFPLGSASFAGGSAPNYAESSSAIPSMFPAMPSQLMGPAGAAGMTSHYPPPRPYLINLPESSSSSGGGGGHDVSSRRWVRQGGSSSGGLDLNSGPGGADVEGKDDKAGSIPRHLGGVSPQVFAEEQARMFQMAPGAALKRKEPEGGWDPERSAYKFSWQ</sequence>
<feature type="compositionally biased region" description="Basic and acidic residues" evidence="4">
    <location>
        <begin position="933"/>
        <end position="961"/>
    </location>
</feature>
<evidence type="ECO:0000313" key="7">
    <source>
        <dbReference type="EMBL" id="KAJ3700606.1"/>
    </source>
</evidence>
<feature type="region of interest" description="Disordered" evidence="4">
    <location>
        <begin position="489"/>
        <end position="510"/>
    </location>
</feature>
<dbReference type="SMART" id="SM00509">
    <property type="entry name" value="TFS2N"/>
    <property type="match status" value="1"/>
</dbReference>
<accession>A0AAD5ZME5</accession>
<evidence type="ECO:0000313" key="8">
    <source>
        <dbReference type="Proteomes" id="UP001210211"/>
    </source>
</evidence>
<dbReference type="Pfam" id="PF01426">
    <property type="entry name" value="BAH"/>
    <property type="match status" value="1"/>
</dbReference>
<feature type="region of interest" description="Disordered" evidence="4">
    <location>
        <begin position="1533"/>
        <end position="1557"/>
    </location>
</feature>
<feature type="region of interest" description="Disordered" evidence="4">
    <location>
        <begin position="1"/>
        <end position="60"/>
    </location>
</feature>
<feature type="compositionally biased region" description="Polar residues" evidence="4">
    <location>
        <begin position="844"/>
        <end position="860"/>
    </location>
</feature>
<dbReference type="PANTHER" id="PTHR46548">
    <property type="entry name" value="BAH AND TFIIS DOMAIN-CONTAINING PROTEIN-RELATED"/>
    <property type="match status" value="1"/>
</dbReference>
<dbReference type="Pfam" id="PF08711">
    <property type="entry name" value="Med26"/>
    <property type="match status" value="1"/>
</dbReference>
<dbReference type="GO" id="GO:0005634">
    <property type="term" value="C:nucleus"/>
    <property type="evidence" value="ECO:0007669"/>
    <property type="project" value="UniProtKB-SubCell"/>
</dbReference>
<feature type="domain" description="BAH" evidence="5">
    <location>
        <begin position="67"/>
        <end position="200"/>
    </location>
</feature>
<organism evidence="7 8">
    <name type="scientific">Rhynchospora tenuis</name>
    <dbReference type="NCBI Taxonomy" id="198213"/>
    <lineage>
        <taxon>Eukaryota</taxon>
        <taxon>Viridiplantae</taxon>
        <taxon>Streptophyta</taxon>
        <taxon>Embryophyta</taxon>
        <taxon>Tracheophyta</taxon>
        <taxon>Spermatophyta</taxon>
        <taxon>Magnoliopsida</taxon>
        <taxon>Liliopsida</taxon>
        <taxon>Poales</taxon>
        <taxon>Cyperaceae</taxon>
        <taxon>Cyperoideae</taxon>
        <taxon>Rhynchosporeae</taxon>
        <taxon>Rhynchospora</taxon>
    </lineage>
</organism>
<proteinExistence type="predicted"/>
<protein>
    <recommendedName>
        <fullName evidence="9">BAH domain-containing protein</fullName>
    </recommendedName>
</protein>
<dbReference type="SUPFAM" id="SSF47676">
    <property type="entry name" value="Conserved domain common to transcription factors TFIIS, elongin A, CRSP70"/>
    <property type="match status" value="1"/>
</dbReference>
<evidence type="ECO:0000256" key="4">
    <source>
        <dbReference type="SAM" id="MobiDB-lite"/>
    </source>
</evidence>
<dbReference type="PANTHER" id="PTHR46548:SF1">
    <property type="entry name" value="BAH AND TFIIS DOMAIN-CONTAINING PROTEIN-RELATED"/>
    <property type="match status" value="1"/>
</dbReference>
<feature type="compositionally biased region" description="Polar residues" evidence="4">
    <location>
        <begin position="530"/>
        <end position="542"/>
    </location>
</feature>
<feature type="compositionally biased region" description="Polar residues" evidence="4">
    <location>
        <begin position="254"/>
        <end position="267"/>
    </location>
</feature>
<dbReference type="InterPro" id="IPR017923">
    <property type="entry name" value="TFIIS_N"/>
</dbReference>